<dbReference type="PROSITE" id="PS51186">
    <property type="entry name" value="GNAT"/>
    <property type="match status" value="1"/>
</dbReference>
<comment type="caution">
    <text evidence="2">The sequence shown here is derived from an EMBL/GenBank/DDBJ whole genome shotgun (WGS) entry which is preliminary data.</text>
</comment>
<evidence type="ECO:0000313" key="2">
    <source>
        <dbReference type="EMBL" id="KAA9341029.1"/>
    </source>
</evidence>
<evidence type="ECO:0000313" key="3">
    <source>
        <dbReference type="Proteomes" id="UP000326570"/>
    </source>
</evidence>
<dbReference type="PANTHER" id="PTHR43233">
    <property type="entry name" value="FAMILY N-ACETYLTRANSFERASE, PUTATIVE (AFU_ORTHOLOGUE AFUA_6G03350)-RELATED"/>
    <property type="match status" value="1"/>
</dbReference>
<dbReference type="GO" id="GO:0016747">
    <property type="term" value="F:acyltransferase activity, transferring groups other than amino-acyl groups"/>
    <property type="evidence" value="ECO:0007669"/>
    <property type="project" value="InterPro"/>
</dbReference>
<organism evidence="2 3">
    <name type="scientific">Adhaeribacter soli</name>
    <dbReference type="NCBI Taxonomy" id="2607655"/>
    <lineage>
        <taxon>Bacteria</taxon>
        <taxon>Pseudomonadati</taxon>
        <taxon>Bacteroidota</taxon>
        <taxon>Cytophagia</taxon>
        <taxon>Cytophagales</taxon>
        <taxon>Hymenobacteraceae</taxon>
        <taxon>Adhaeribacter</taxon>
    </lineage>
</organism>
<sequence length="157" mass="18030">MYPTYAREAFTIYTEPAKADIAAIHKYLSQDSYWAQNVPLETVAKSLRNSLCFHLYAGEKQIGLARVITDKATFAYLCDVYVLPDYRGKGLSKWLMQCVKEHPDLQGIRRFMLATKDAHGLYTQFGFQLSEAGRLMEIVNREVYKQPKEPAEVPEKN</sequence>
<keyword evidence="2" id="KW-0808">Transferase</keyword>
<proteinExistence type="predicted"/>
<dbReference type="Proteomes" id="UP000326570">
    <property type="component" value="Unassembled WGS sequence"/>
</dbReference>
<dbReference type="InterPro" id="IPR000182">
    <property type="entry name" value="GNAT_dom"/>
</dbReference>
<reference evidence="2 3" key="1">
    <citation type="submission" date="2019-09" db="EMBL/GenBank/DDBJ databases">
        <title>Genome sequence of Adhaeribacter sp. M2.</title>
        <authorList>
            <person name="Srinivasan S."/>
        </authorList>
    </citation>
    <scope>NUCLEOTIDE SEQUENCE [LARGE SCALE GENOMIC DNA]</scope>
    <source>
        <strain evidence="2 3">M2</strain>
    </source>
</reference>
<gene>
    <name evidence="2" type="ORF">F0P94_06280</name>
</gene>
<evidence type="ECO:0000259" key="1">
    <source>
        <dbReference type="PROSITE" id="PS51186"/>
    </source>
</evidence>
<dbReference type="AlphaFoldDB" id="A0A5N1J377"/>
<dbReference type="InterPro" id="IPR016181">
    <property type="entry name" value="Acyl_CoA_acyltransferase"/>
</dbReference>
<dbReference type="EMBL" id="VTWT01000002">
    <property type="protein sequence ID" value="KAA9341029.1"/>
    <property type="molecule type" value="Genomic_DNA"/>
</dbReference>
<accession>A0A5N1J377</accession>
<name>A0A5N1J377_9BACT</name>
<dbReference type="Gene3D" id="3.40.630.30">
    <property type="match status" value="1"/>
</dbReference>
<protein>
    <submittedName>
        <fullName evidence="2">GNAT family N-acetyltransferase</fullName>
    </submittedName>
</protein>
<feature type="domain" description="N-acetyltransferase" evidence="1">
    <location>
        <begin position="11"/>
        <end position="150"/>
    </location>
</feature>
<dbReference type="PANTHER" id="PTHR43233:SF1">
    <property type="entry name" value="FAMILY N-ACETYLTRANSFERASE, PUTATIVE (AFU_ORTHOLOGUE AFUA_6G03350)-RELATED"/>
    <property type="match status" value="1"/>
</dbReference>
<dbReference type="RefSeq" id="WP_150902956.1">
    <property type="nucleotide sequence ID" value="NZ_VTWT01000002.1"/>
</dbReference>
<dbReference type="InterPro" id="IPR053144">
    <property type="entry name" value="Acetyltransferase_Butenolide"/>
</dbReference>
<dbReference type="SUPFAM" id="SSF55729">
    <property type="entry name" value="Acyl-CoA N-acyltransferases (Nat)"/>
    <property type="match status" value="1"/>
</dbReference>
<dbReference type="Pfam" id="PF13508">
    <property type="entry name" value="Acetyltransf_7"/>
    <property type="match status" value="1"/>
</dbReference>
<dbReference type="CDD" id="cd04301">
    <property type="entry name" value="NAT_SF"/>
    <property type="match status" value="1"/>
</dbReference>
<keyword evidence="3" id="KW-1185">Reference proteome</keyword>